<keyword evidence="1" id="KW-0812">Transmembrane</keyword>
<keyword evidence="1" id="KW-1133">Transmembrane helix</keyword>
<protein>
    <submittedName>
        <fullName evidence="2">Uncharacterized protein</fullName>
    </submittedName>
</protein>
<gene>
    <name evidence="2" type="ORF">OCGS_0505</name>
</gene>
<reference evidence="2 3" key="1">
    <citation type="journal article" date="2012" name="J. Bacteriol.">
        <title>Draft Genome Sequence of Oceaniovalibus guishaninsula JLT2003T.</title>
        <authorList>
            <person name="Tang K."/>
            <person name="Liu K."/>
            <person name="Jiao N."/>
        </authorList>
    </citation>
    <scope>NUCLEOTIDE SEQUENCE [LARGE SCALE GENOMIC DNA]</scope>
    <source>
        <strain evidence="2 3">JLT2003</strain>
    </source>
</reference>
<dbReference type="Proteomes" id="UP000006765">
    <property type="component" value="Unassembled WGS sequence"/>
</dbReference>
<feature type="transmembrane region" description="Helical" evidence="1">
    <location>
        <begin position="33"/>
        <end position="54"/>
    </location>
</feature>
<keyword evidence="1" id="KW-0472">Membrane</keyword>
<keyword evidence="3" id="KW-1185">Reference proteome</keyword>
<evidence type="ECO:0000313" key="2">
    <source>
        <dbReference type="EMBL" id="EKE45415.1"/>
    </source>
</evidence>
<name>K2I8Q2_9RHOB</name>
<sequence length="172" mass="18619">MILELVAVITAGVGAGGVVLLVRRIVPPLPRWLMPVVAGAAMLAVSISLEYSWFPRTEAALPQGVEVASQRQNRAFWRPWTYAVPFVDGFIAVDRAGILRNDAAEGQRLANLYVFGRWTPTRRMRAVFDCAGRRRADLTSADAMGEDGIVAEHAWRSLAPDDAVAAAVCEGG</sequence>
<dbReference type="OrthoDB" id="8601734at2"/>
<dbReference type="EMBL" id="AMGO01000007">
    <property type="protein sequence ID" value="EKE45415.1"/>
    <property type="molecule type" value="Genomic_DNA"/>
</dbReference>
<dbReference type="eggNOG" id="ENOG5032P1D">
    <property type="taxonomic scope" value="Bacteria"/>
</dbReference>
<accession>K2I8Q2</accession>
<dbReference type="STRING" id="1231392.OCGS_0505"/>
<dbReference type="AlphaFoldDB" id="K2I8Q2"/>
<dbReference type="RefSeq" id="WP_007425658.1">
    <property type="nucleotide sequence ID" value="NZ_AMGO01000007.1"/>
</dbReference>
<proteinExistence type="predicted"/>
<evidence type="ECO:0000313" key="3">
    <source>
        <dbReference type="Proteomes" id="UP000006765"/>
    </source>
</evidence>
<organism evidence="2 3">
    <name type="scientific">Oceaniovalibus guishaninsula JLT2003</name>
    <dbReference type="NCBI Taxonomy" id="1231392"/>
    <lineage>
        <taxon>Bacteria</taxon>
        <taxon>Pseudomonadati</taxon>
        <taxon>Pseudomonadota</taxon>
        <taxon>Alphaproteobacteria</taxon>
        <taxon>Rhodobacterales</taxon>
        <taxon>Roseobacteraceae</taxon>
        <taxon>Oceaniovalibus</taxon>
    </lineage>
</organism>
<feature type="transmembrane region" description="Helical" evidence="1">
    <location>
        <begin position="6"/>
        <end position="26"/>
    </location>
</feature>
<evidence type="ECO:0000256" key="1">
    <source>
        <dbReference type="SAM" id="Phobius"/>
    </source>
</evidence>
<comment type="caution">
    <text evidence="2">The sequence shown here is derived from an EMBL/GenBank/DDBJ whole genome shotgun (WGS) entry which is preliminary data.</text>
</comment>